<dbReference type="InterPro" id="IPR010259">
    <property type="entry name" value="S8pro/Inhibitor_I9"/>
</dbReference>
<feature type="domain" description="P/Homo B" evidence="8">
    <location>
        <begin position="409"/>
        <end position="529"/>
    </location>
</feature>
<evidence type="ECO:0000256" key="1">
    <source>
        <dbReference type="ARBA" id="ARBA00011073"/>
    </source>
</evidence>
<evidence type="ECO:0000256" key="6">
    <source>
        <dbReference type="RuleBase" id="RU003355"/>
    </source>
</evidence>
<dbReference type="PROSITE" id="PS00138">
    <property type="entry name" value="SUBTILASE_SER"/>
    <property type="match status" value="1"/>
</dbReference>
<keyword evidence="2 5" id="KW-0645">Protease</keyword>
<evidence type="ECO:0000256" key="4">
    <source>
        <dbReference type="ARBA" id="ARBA00022825"/>
    </source>
</evidence>
<dbReference type="SUPFAM" id="SSF54897">
    <property type="entry name" value="Protease propeptides/inhibitors"/>
    <property type="match status" value="1"/>
</dbReference>
<dbReference type="PROSITE" id="PS00137">
    <property type="entry name" value="SUBTILASE_HIS"/>
    <property type="match status" value="1"/>
</dbReference>
<dbReference type="Proteomes" id="UP001595833">
    <property type="component" value="Unassembled WGS sequence"/>
</dbReference>
<dbReference type="InterPro" id="IPR002884">
    <property type="entry name" value="P_dom"/>
</dbReference>
<evidence type="ECO:0000256" key="5">
    <source>
        <dbReference type="PROSITE-ProRule" id="PRU01240"/>
    </source>
</evidence>
<dbReference type="PROSITE" id="PS00136">
    <property type="entry name" value="SUBTILASE_ASP"/>
    <property type="match status" value="1"/>
</dbReference>
<dbReference type="Pfam" id="PF00082">
    <property type="entry name" value="Peptidase_S8"/>
    <property type="match status" value="1"/>
</dbReference>
<feature type="active site" description="Charge relay system" evidence="5">
    <location>
        <position position="195"/>
    </location>
</feature>
<dbReference type="PROSITE" id="PS51892">
    <property type="entry name" value="SUBTILASE"/>
    <property type="match status" value="1"/>
</dbReference>
<dbReference type="Pfam" id="PF01483">
    <property type="entry name" value="P_proprotein"/>
    <property type="match status" value="1"/>
</dbReference>
<dbReference type="PANTHER" id="PTHR43806">
    <property type="entry name" value="PEPTIDASE S8"/>
    <property type="match status" value="1"/>
</dbReference>
<dbReference type="InterPro" id="IPR050131">
    <property type="entry name" value="Peptidase_S8_subtilisin-like"/>
</dbReference>
<dbReference type="EMBL" id="JBHSJB010000022">
    <property type="protein sequence ID" value="MFC5056564.1"/>
    <property type="molecule type" value="Genomic_DNA"/>
</dbReference>
<keyword evidence="4 5" id="KW-0720">Serine protease</keyword>
<name>A0ABV9Y5C9_9PSEU</name>
<evidence type="ECO:0000313" key="10">
    <source>
        <dbReference type="Proteomes" id="UP001595833"/>
    </source>
</evidence>
<keyword evidence="10" id="KW-1185">Reference proteome</keyword>
<proteinExistence type="inferred from homology"/>
<evidence type="ECO:0000256" key="2">
    <source>
        <dbReference type="ARBA" id="ARBA00022670"/>
    </source>
</evidence>
<dbReference type="InterPro" id="IPR023827">
    <property type="entry name" value="Peptidase_S8_Asp-AS"/>
</dbReference>
<dbReference type="InterPro" id="IPR037045">
    <property type="entry name" value="S8pro/Inhibitor_I9_sf"/>
</dbReference>
<comment type="caution">
    <text evidence="9">The sequence shown here is derived from an EMBL/GenBank/DDBJ whole genome shotgun (WGS) entry which is preliminary data.</text>
</comment>
<dbReference type="CDD" id="cd04077">
    <property type="entry name" value="Peptidases_S8_PCSK9_ProteinaseK_like"/>
    <property type="match status" value="1"/>
</dbReference>
<evidence type="ECO:0000256" key="3">
    <source>
        <dbReference type="ARBA" id="ARBA00022801"/>
    </source>
</evidence>
<dbReference type="PANTHER" id="PTHR43806:SF11">
    <property type="entry name" value="CEREVISIN-RELATED"/>
    <property type="match status" value="1"/>
</dbReference>
<evidence type="ECO:0000256" key="7">
    <source>
        <dbReference type="SAM" id="SignalP"/>
    </source>
</evidence>
<dbReference type="InterPro" id="IPR000209">
    <property type="entry name" value="Peptidase_S8/S53_dom"/>
</dbReference>
<dbReference type="InterPro" id="IPR008979">
    <property type="entry name" value="Galactose-bd-like_sf"/>
</dbReference>
<keyword evidence="7" id="KW-0732">Signal</keyword>
<dbReference type="Gene3D" id="3.40.50.200">
    <property type="entry name" value="Peptidase S8/S53 domain"/>
    <property type="match status" value="1"/>
</dbReference>
<dbReference type="SUPFAM" id="SSF52743">
    <property type="entry name" value="Subtilisin-like"/>
    <property type="match status" value="1"/>
</dbReference>
<organism evidence="9 10">
    <name type="scientific">Saccharothrix xinjiangensis</name>
    <dbReference type="NCBI Taxonomy" id="204798"/>
    <lineage>
        <taxon>Bacteria</taxon>
        <taxon>Bacillati</taxon>
        <taxon>Actinomycetota</taxon>
        <taxon>Actinomycetes</taxon>
        <taxon>Pseudonocardiales</taxon>
        <taxon>Pseudonocardiaceae</taxon>
        <taxon>Saccharothrix</taxon>
    </lineage>
</organism>
<evidence type="ECO:0000313" key="9">
    <source>
        <dbReference type="EMBL" id="MFC5056564.1"/>
    </source>
</evidence>
<reference evidence="10" key="1">
    <citation type="journal article" date="2019" name="Int. J. Syst. Evol. Microbiol.">
        <title>The Global Catalogue of Microorganisms (GCM) 10K type strain sequencing project: providing services to taxonomists for standard genome sequencing and annotation.</title>
        <authorList>
            <consortium name="The Broad Institute Genomics Platform"/>
            <consortium name="The Broad Institute Genome Sequencing Center for Infectious Disease"/>
            <person name="Wu L."/>
            <person name="Ma J."/>
        </authorList>
    </citation>
    <scope>NUCLEOTIDE SEQUENCE [LARGE SCALE GENOMIC DNA]</scope>
    <source>
        <strain evidence="10">KCTC 12848</strain>
    </source>
</reference>
<dbReference type="Gene3D" id="3.30.70.80">
    <property type="entry name" value="Peptidase S8 propeptide/proteinase inhibitor I9"/>
    <property type="match status" value="1"/>
</dbReference>
<dbReference type="PROSITE" id="PS51829">
    <property type="entry name" value="P_HOMO_B"/>
    <property type="match status" value="1"/>
</dbReference>
<dbReference type="RefSeq" id="WP_344042132.1">
    <property type="nucleotide sequence ID" value="NZ_BAAAKE010000032.1"/>
</dbReference>
<sequence>MRQRNTKSVPLRTAAIRAAVLLAATATGIVTVSVPATAQSAILGANAQGAVKDRYIVKLKDSSAALQAASSDKARRYGGELRHRLDLINGFSVTMTEQRARRLAADPEVAYVQQAHEMTIADTQTNPPNWGDDRIDQRDLPLNNAYTYPANAGQGAHVYVLDTGINAGHTDFTGRTSTGYDFVDGDANPGDCQGHGTHVAGTAAGTRYGVAKKATVHAVRVLDCQGSGANDDIIAGINWVRNNAVKPAVVNYSIGCRQRCSDPSLDNAVKALISGGVQFVMAAGNSTDDACGYSPQYVTAGVTVGNSTSSDARSSSSNYGSCLDIWAPGTNIVSASHTSTTGTATMTGTSMASPHVAGAIAVYLSQNPNATPAQARDALVTNATPDKLTGIGSGSPNRLLYTGFMTGDPGPGPDPTDCTNTNAANVTINDLTTVESPISLSCSGAGSASSTVQLDIKHTFRGDLVVDLVAPDGSAYRLKNSSSTDSADNVIGTTTLNLSGESRSGTWKLRVRDVVANDVGYIDSWTLTL</sequence>
<feature type="active site" description="Charge relay system" evidence="5">
    <location>
        <position position="162"/>
    </location>
</feature>
<dbReference type="Pfam" id="PF05922">
    <property type="entry name" value="Inhibitor_I9"/>
    <property type="match status" value="1"/>
</dbReference>
<protein>
    <submittedName>
        <fullName evidence="9">S8 family serine peptidase</fullName>
    </submittedName>
</protein>
<accession>A0ABV9Y5C9</accession>
<feature type="active site" description="Charge relay system" evidence="5">
    <location>
        <position position="350"/>
    </location>
</feature>
<gene>
    <name evidence="9" type="ORF">ACFPFM_22790</name>
</gene>
<evidence type="ECO:0000259" key="8">
    <source>
        <dbReference type="PROSITE" id="PS51829"/>
    </source>
</evidence>
<comment type="similarity">
    <text evidence="1 5 6">Belongs to the peptidase S8 family.</text>
</comment>
<dbReference type="InterPro" id="IPR034193">
    <property type="entry name" value="PCSK9_ProteinaseK-like"/>
</dbReference>
<dbReference type="InterPro" id="IPR036852">
    <property type="entry name" value="Peptidase_S8/S53_dom_sf"/>
</dbReference>
<dbReference type="InterPro" id="IPR023828">
    <property type="entry name" value="Peptidase_S8_Ser-AS"/>
</dbReference>
<dbReference type="InterPro" id="IPR015500">
    <property type="entry name" value="Peptidase_S8_subtilisin-rel"/>
</dbReference>
<dbReference type="SUPFAM" id="SSF49785">
    <property type="entry name" value="Galactose-binding domain-like"/>
    <property type="match status" value="1"/>
</dbReference>
<dbReference type="PRINTS" id="PR00723">
    <property type="entry name" value="SUBTILISIN"/>
</dbReference>
<feature type="signal peptide" evidence="7">
    <location>
        <begin position="1"/>
        <end position="38"/>
    </location>
</feature>
<dbReference type="Gene3D" id="2.60.120.260">
    <property type="entry name" value="Galactose-binding domain-like"/>
    <property type="match status" value="1"/>
</dbReference>
<feature type="chain" id="PRO_5046752971" evidence="7">
    <location>
        <begin position="39"/>
        <end position="529"/>
    </location>
</feature>
<keyword evidence="3 5" id="KW-0378">Hydrolase</keyword>
<dbReference type="InterPro" id="IPR022398">
    <property type="entry name" value="Peptidase_S8_His-AS"/>
</dbReference>